<accession>A0A2H0BDN9</accession>
<evidence type="ECO:0000313" key="1">
    <source>
        <dbReference type="EMBL" id="PIP55699.1"/>
    </source>
</evidence>
<protein>
    <submittedName>
        <fullName evidence="1">Uncharacterized protein</fullName>
    </submittedName>
</protein>
<reference evidence="1 2" key="1">
    <citation type="submission" date="2017-09" db="EMBL/GenBank/DDBJ databases">
        <title>Depth-based differentiation of microbial function through sediment-hosted aquifers and enrichment of novel symbionts in the deep terrestrial subsurface.</title>
        <authorList>
            <person name="Probst A.J."/>
            <person name="Ladd B."/>
            <person name="Jarett J.K."/>
            <person name="Geller-Mcgrath D.E."/>
            <person name="Sieber C.M."/>
            <person name="Emerson J.B."/>
            <person name="Anantharaman K."/>
            <person name="Thomas B.C."/>
            <person name="Malmstrom R."/>
            <person name="Stieglmeier M."/>
            <person name="Klingl A."/>
            <person name="Woyke T."/>
            <person name="Ryan C.M."/>
            <person name="Banfield J.F."/>
        </authorList>
    </citation>
    <scope>NUCLEOTIDE SEQUENCE [LARGE SCALE GENOMIC DNA]</scope>
    <source>
        <strain evidence="1">CG22_combo_CG10-13_8_21_14_all_42_17</strain>
    </source>
</reference>
<evidence type="ECO:0000313" key="2">
    <source>
        <dbReference type="Proteomes" id="UP000229794"/>
    </source>
</evidence>
<dbReference type="AlphaFoldDB" id="A0A2H0BDN9"/>
<comment type="caution">
    <text evidence="1">The sequence shown here is derived from an EMBL/GenBank/DDBJ whole genome shotgun (WGS) entry which is preliminary data.</text>
</comment>
<gene>
    <name evidence="1" type="ORF">COX06_01900</name>
</gene>
<dbReference type="Proteomes" id="UP000229794">
    <property type="component" value="Unassembled WGS sequence"/>
</dbReference>
<organism evidence="1 2">
    <name type="scientific">Candidatus Zambryskibacteria bacterium CG22_combo_CG10-13_8_21_14_all_42_17</name>
    <dbReference type="NCBI Taxonomy" id="1975118"/>
    <lineage>
        <taxon>Bacteria</taxon>
        <taxon>Candidatus Zambryskiibacteriota</taxon>
    </lineage>
</organism>
<proteinExistence type="predicted"/>
<dbReference type="EMBL" id="PCST01000021">
    <property type="protein sequence ID" value="PIP55699.1"/>
    <property type="molecule type" value="Genomic_DNA"/>
</dbReference>
<sequence length="163" mass="18419">MLKVLGNPSKVLIPKNNGFIVRSKFVHDTDCEVKIKIGSISYNFKSWFLSGGTLIEDLKKDSILQYLKLRRSSSDIAIITELGGEVKAETTIYEMVYLLEGQGRGEEGILLNNGFANIFYVRDNAHILRSVFLIWDERGWFIDAHSIMDAHRGSCGCLVFSRV</sequence>
<name>A0A2H0BDN9_9BACT</name>